<proteinExistence type="predicted"/>
<evidence type="ECO:0000313" key="1">
    <source>
        <dbReference type="EMBL" id="KFM24746.1"/>
    </source>
</evidence>
<name>A0A087SG92_AUXPR</name>
<organism evidence="1 2">
    <name type="scientific">Auxenochlorella protothecoides</name>
    <name type="common">Green microalga</name>
    <name type="synonym">Chlorella protothecoides</name>
    <dbReference type="NCBI Taxonomy" id="3075"/>
    <lineage>
        <taxon>Eukaryota</taxon>
        <taxon>Viridiplantae</taxon>
        <taxon>Chlorophyta</taxon>
        <taxon>core chlorophytes</taxon>
        <taxon>Trebouxiophyceae</taxon>
        <taxon>Chlorellales</taxon>
        <taxon>Chlorellaceae</taxon>
        <taxon>Auxenochlorella</taxon>
    </lineage>
</organism>
<dbReference type="AlphaFoldDB" id="A0A087SG92"/>
<evidence type="ECO:0000313" key="2">
    <source>
        <dbReference type="Proteomes" id="UP000028924"/>
    </source>
</evidence>
<dbReference type="EMBL" id="KL662110">
    <property type="protein sequence ID" value="KFM24746.1"/>
    <property type="molecule type" value="Genomic_DNA"/>
</dbReference>
<gene>
    <name evidence="1" type="ORF">F751_3758</name>
</gene>
<dbReference type="RefSeq" id="XP_011397634.1">
    <property type="nucleotide sequence ID" value="XM_011399332.1"/>
</dbReference>
<protein>
    <submittedName>
        <fullName evidence="1">Uncharacterized protein</fullName>
    </submittedName>
</protein>
<reference evidence="1 2" key="1">
    <citation type="journal article" date="2014" name="BMC Genomics">
        <title>Oil accumulation mechanisms of the oleaginous microalga Chlorella protothecoides revealed through its genome, transcriptomes, and proteomes.</title>
        <authorList>
            <person name="Gao C."/>
            <person name="Wang Y."/>
            <person name="Shen Y."/>
            <person name="Yan D."/>
            <person name="He X."/>
            <person name="Dai J."/>
            <person name="Wu Q."/>
        </authorList>
    </citation>
    <scope>NUCLEOTIDE SEQUENCE [LARGE SCALE GENOMIC DNA]</scope>
    <source>
        <strain evidence="1 2">0710</strain>
    </source>
</reference>
<dbReference type="Proteomes" id="UP000028924">
    <property type="component" value="Unassembled WGS sequence"/>
</dbReference>
<dbReference type="KEGG" id="apro:F751_3758"/>
<sequence>MGNALLGKILIAKSSFSCVLTILVQLLVQVADVHRLVGWDVHAWIPNAT</sequence>
<dbReference type="GeneID" id="23615149"/>
<keyword evidence="2" id="KW-1185">Reference proteome</keyword>
<accession>A0A087SG92</accession>